<keyword evidence="3" id="KW-1185">Reference proteome</keyword>
<dbReference type="RefSeq" id="WP_179510058.1">
    <property type="nucleotide sequence ID" value="NZ_JACCBY010000006.1"/>
</dbReference>
<organism evidence="2 3">
    <name type="scientific">Sphingomonas melonis</name>
    <dbReference type="NCBI Taxonomy" id="152682"/>
    <lineage>
        <taxon>Bacteria</taxon>
        <taxon>Pseudomonadati</taxon>
        <taxon>Pseudomonadota</taxon>
        <taxon>Alphaproteobacteria</taxon>
        <taxon>Sphingomonadales</taxon>
        <taxon>Sphingomonadaceae</taxon>
        <taxon>Sphingomonas</taxon>
    </lineage>
</organism>
<gene>
    <name evidence="2" type="ORF">HD841_003457</name>
</gene>
<evidence type="ECO:0000313" key="2">
    <source>
        <dbReference type="EMBL" id="NYD91641.1"/>
    </source>
</evidence>
<sequence>MGIAYENLDEATRRFMVEEIDMDVASGKIYISNYLNADGCERWPVMLREAAQTGTDDSLGNAIRTDNCLKRQVERRKPKGGYTMAAVPITAHQTMGEGEFGRYYARGLCRRAIDEGIPQLEVYRAKAVMEPRPASEAKIGMRVDPVAIFANLRETQGVEPALGLPPGPNSGLTLRIPRA</sequence>
<dbReference type="AlphaFoldDB" id="A0A7Y9K323"/>
<evidence type="ECO:0000313" key="3">
    <source>
        <dbReference type="Proteomes" id="UP000517753"/>
    </source>
</evidence>
<comment type="caution">
    <text evidence="2">The sequence shown here is derived from an EMBL/GenBank/DDBJ whole genome shotgun (WGS) entry which is preliminary data.</text>
</comment>
<evidence type="ECO:0000256" key="1">
    <source>
        <dbReference type="SAM" id="MobiDB-lite"/>
    </source>
</evidence>
<dbReference type="EMBL" id="JACCBY010000006">
    <property type="protein sequence ID" value="NYD91641.1"/>
    <property type="molecule type" value="Genomic_DNA"/>
</dbReference>
<feature type="region of interest" description="Disordered" evidence="1">
    <location>
        <begin position="160"/>
        <end position="179"/>
    </location>
</feature>
<proteinExistence type="predicted"/>
<accession>A0A7Y9K323</accession>
<protein>
    <submittedName>
        <fullName evidence="2">Uncharacterized protein</fullName>
    </submittedName>
</protein>
<reference evidence="2 3" key="1">
    <citation type="submission" date="2020-07" db="EMBL/GenBank/DDBJ databases">
        <authorList>
            <person name="Partida-Martinez L."/>
            <person name="Huntemann M."/>
            <person name="Clum A."/>
            <person name="Wang J."/>
            <person name="Palaniappan K."/>
            <person name="Ritter S."/>
            <person name="Chen I.-M."/>
            <person name="Stamatis D."/>
            <person name="Reddy T."/>
            <person name="O'Malley R."/>
            <person name="Daum C."/>
            <person name="Shapiro N."/>
            <person name="Ivanova N."/>
            <person name="Kyrpides N."/>
            <person name="Woyke T."/>
        </authorList>
    </citation>
    <scope>NUCLEOTIDE SEQUENCE [LARGE SCALE GENOMIC DNA]</scope>
    <source>
        <strain evidence="2 3">AS2.3</strain>
    </source>
</reference>
<reference evidence="2 3" key="2">
    <citation type="submission" date="2020-08" db="EMBL/GenBank/DDBJ databases">
        <title>The Agave Microbiome: Exploring the role of microbial communities in plant adaptations to desert environments.</title>
        <authorList>
            <person name="Partida-Martinez L.P."/>
        </authorList>
    </citation>
    <scope>NUCLEOTIDE SEQUENCE [LARGE SCALE GENOMIC DNA]</scope>
    <source>
        <strain evidence="2 3">AS2.3</strain>
    </source>
</reference>
<dbReference type="Proteomes" id="UP000517753">
    <property type="component" value="Unassembled WGS sequence"/>
</dbReference>
<name>A0A7Y9K323_9SPHN</name>